<dbReference type="CDD" id="cd01610">
    <property type="entry name" value="PAP2_like"/>
    <property type="match status" value="1"/>
</dbReference>
<keyword evidence="4" id="KW-0378">Hydrolase</keyword>
<dbReference type="AlphaFoldDB" id="A0A2S6GDK2"/>
<evidence type="ECO:0000256" key="2">
    <source>
        <dbReference type="ARBA" id="ARBA00022475"/>
    </source>
</evidence>
<evidence type="ECO:0000256" key="4">
    <source>
        <dbReference type="ARBA" id="ARBA00022801"/>
    </source>
</evidence>
<dbReference type="InterPro" id="IPR036938">
    <property type="entry name" value="PAP2/HPO_sf"/>
</dbReference>
<keyword evidence="10" id="KW-1185">Reference proteome</keyword>
<comment type="subcellular location">
    <subcellularLocation>
        <location evidence="1">Cell membrane</location>
        <topology evidence="1">Multi-pass membrane protein</topology>
    </subcellularLocation>
</comment>
<organism evidence="9 10">
    <name type="scientific">Actinokineospora auranticolor</name>
    <dbReference type="NCBI Taxonomy" id="155976"/>
    <lineage>
        <taxon>Bacteria</taxon>
        <taxon>Bacillati</taxon>
        <taxon>Actinomycetota</taxon>
        <taxon>Actinomycetes</taxon>
        <taxon>Pseudonocardiales</taxon>
        <taxon>Pseudonocardiaceae</taxon>
        <taxon>Actinokineospora</taxon>
    </lineage>
</organism>
<proteinExistence type="predicted"/>
<keyword evidence="5 7" id="KW-1133">Transmembrane helix</keyword>
<accession>A0A2S6GDK2</accession>
<feature type="transmembrane region" description="Helical" evidence="7">
    <location>
        <begin position="142"/>
        <end position="159"/>
    </location>
</feature>
<evidence type="ECO:0000313" key="10">
    <source>
        <dbReference type="Proteomes" id="UP000239203"/>
    </source>
</evidence>
<keyword evidence="2" id="KW-1003">Cell membrane</keyword>
<protein>
    <submittedName>
        <fullName evidence="9">Undecaprenyl-diphosphatase</fullName>
    </submittedName>
</protein>
<dbReference type="Proteomes" id="UP000239203">
    <property type="component" value="Unassembled WGS sequence"/>
</dbReference>
<dbReference type="SUPFAM" id="SSF48317">
    <property type="entry name" value="Acid phosphatase/Vanadium-dependent haloperoxidase"/>
    <property type="match status" value="1"/>
</dbReference>
<feature type="transmembrane region" description="Helical" evidence="7">
    <location>
        <begin position="12"/>
        <end position="34"/>
    </location>
</feature>
<keyword evidence="6 7" id="KW-0472">Membrane</keyword>
<dbReference type="InterPro" id="IPR000326">
    <property type="entry name" value="PAP2/HPO"/>
</dbReference>
<dbReference type="PANTHER" id="PTHR14969:SF62">
    <property type="entry name" value="DECAPRENYLPHOSPHORYL-5-PHOSPHORIBOSE PHOSPHATASE RV3807C-RELATED"/>
    <property type="match status" value="1"/>
</dbReference>
<evidence type="ECO:0000256" key="6">
    <source>
        <dbReference type="ARBA" id="ARBA00023136"/>
    </source>
</evidence>
<sequence length="176" mass="18836">MLGFAERTPWLHTIASLYTNGALVLLALLMVVAWRRARNRSPAAGATAVWAPVAVLLAYGVSNLVKVLVREPRPCQVLHLPTVAPCDYVTDFSMPSNHATIAAAAAAAILLTDRALGLTATAITVLVGVSRVYLGAHYPHDVLIGFLIGAAIGVTGRWAHRFLVDRIPRPLVTTRD</sequence>
<evidence type="ECO:0000256" key="3">
    <source>
        <dbReference type="ARBA" id="ARBA00022692"/>
    </source>
</evidence>
<evidence type="ECO:0000313" key="9">
    <source>
        <dbReference type="EMBL" id="PPK63312.1"/>
    </source>
</evidence>
<dbReference type="PANTHER" id="PTHR14969">
    <property type="entry name" value="SPHINGOSINE-1-PHOSPHATE PHOSPHOHYDROLASE"/>
    <property type="match status" value="1"/>
</dbReference>
<evidence type="ECO:0000256" key="7">
    <source>
        <dbReference type="SAM" id="Phobius"/>
    </source>
</evidence>
<gene>
    <name evidence="9" type="ORF">CLV40_12925</name>
</gene>
<keyword evidence="3 7" id="KW-0812">Transmembrane</keyword>
<evidence type="ECO:0000256" key="1">
    <source>
        <dbReference type="ARBA" id="ARBA00004651"/>
    </source>
</evidence>
<evidence type="ECO:0000256" key="5">
    <source>
        <dbReference type="ARBA" id="ARBA00022989"/>
    </source>
</evidence>
<evidence type="ECO:0000259" key="8">
    <source>
        <dbReference type="SMART" id="SM00014"/>
    </source>
</evidence>
<dbReference type="Pfam" id="PF01569">
    <property type="entry name" value="PAP2"/>
    <property type="match status" value="1"/>
</dbReference>
<feature type="domain" description="Phosphatidic acid phosphatase type 2/haloperoxidase" evidence="8">
    <location>
        <begin position="44"/>
        <end position="157"/>
    </location>
</feature>
<dbReference type="EMBL" id="PTIX01000029">
    <property type="protein sequence ID" value="PPK63312.1"/>
    <property type="molecule type" value="Genomic_DNA"/>
</dbReference>
<name>A0A2S6GDK2_9PSEU</name>
<comment type="caution">
    <text evidence="9">The sequence shown here is derived from an EMBL/GenBank/DDBJ whole genome shotgun (WGS) entry which is preliminary data.</text>
</comment>
<reference evidence="9 10" key="1">
    <citation type="submission" date="2018-02" db="EMBL/GenBank/DDBJ databases">
        <title>Genomic Encyclopedia of Archaeal and Bacterial Type Strains, Phase II (KMG-II): from individual species to whole genera.</title>
        <authorList>
            <person name="Goeker M."/>
        </authorList>
    </citation>
    <scope>NUCLEOTIDE SEQUENCE [LARGE SCALE GENOMIC DNA]</scope>
    <source>
        <strain evidence="9 10">YU 961-1</strain>
    </source>
</reference>
<dbReference type="GO" id="GO:0005886">
    <property type="term" value="C:plasma membrane"/>
    <property type="evidence" value="ECO:0007669"/>
    <property type="project" value="UniProtKB-SubCell"/>
</dbReference>
<dbReference type="GO" id="GO:0016787">
    <property type="term" value="F:hydrolase activity"/>
    <property type="evidence" value="ECO:0007669"/>
    <property type="project" value="UniProtKB-KW"/>
</dbReference>
<feature type="transmembrane region" description="Helical" evidence="7">
    <location>
        <begin position="118"/>
        <end position="136"/>
    </location>
</feature>
<dbReference type="Gene3D" id="1.20.144.10">
    <property type="entry name" value="Phosphatidic acid phosphatase type 2/haloperoxidase"/>
    <property type="match status" value="1"/>
</dbReference>
<dbReference type="SMART" id="SM00014">
    <property type="entry name" value="acidPPc"/>
    <property type="match status" value="1"/>
</dbReference>